<keyword evidence="2" id="KW-1185">Reference proteome</keyword>
<protein>
    <submittedName>
        <fullName evidence="1">Uncharacterized protein</fullName>
    </submittedName>
</protein>
<gene>
    <name evidence="1" type="ORF">J2S74_001396</name>
</gene>
<accession>A0ABT9ZS18</accession>
<organism evidence="1 2">
    <name type="scientific">Evansella vedderi</name>
    <dbReference type="NCBI Taxonomy" id="38282"/>
    <lineage>
        <taxon>Bacteria</taxon>
        <taxon>Bacillati</taxon>
        <taxon>Bacillota</taxon>
        <taxon>Bacilli</taxon>
        <taxon>Bacillales</taxon>
        <taxon>Bacillaceae</taxon>
        <taxon>Evansella</taxon>
    </lineage>
</organism>
<evidence type="ECO:0000313" key="1">
    <source>
        <dbReference type="EMBL" id="MDQ0254023.1"/>
    </source>
</evidence>
<name>A0ABT9ZS18_9BACI</name>
<sequence length="45" mass="5065">MHGDQESLHLLFPMFNQNMCPTPKNSNQVVIRYGLQAISEAVASF</sequence>
<comment type="caution">
    <text evidence="1">The sequence shown here is derived from an EMBL/GenBank/DDBJ whole genome shotgun (WGS) entry which is preliminary data.</text>
</comment>
<proteinExistence type="predicted"/>
<evidence type="ECO:0000313" key="2">
    <source>
        <dbReference type="Proteomes" id="UP001230005"/>
    </source>
</evidence>
<reference evidence="1 2" key="1">
    <citation type="submission" date="2023-07" db="EMBL/GenBank/DDBJ databases">
        <title>Genomic Encyclopedia of Type Strains, Phase IV (KMG-IV): sequencing the most valuable type-strain genomes for metagenomic binning, comparative biology and taxonomic classification.</title>
        <authorList>
            <person name="Goeker M."/>
        </authorList>
    </citation>
    <scope>NUCLEOTIDE SEQUENCE [LARGE SCALE GENOMIC DNA]</scope>
    <source>
        <strain evidence="1 2">DSM 9768</strain>
    </source>
</reference>
<dbReference type="EMBL" id="JAUSUG010000004">
    <property type="protein sequence ID" value="MDQ0254023.1"/>
    <property type="molecule type" value="Genomic_DNA"/>
</dbReference>
<dbReference type="Proteomes" id="UP001230005">
    <property type="component" value="Unassembled WGS sequence"/>
</dbReference>